<evidence type="ECO:0000313" key="3">
    <source>
        <dbReference type="EMBL" id="PIC23975.1"/>
    </source>
</evidence>
<dbReference type="Gene3D" id="3.80.20.20">
    <property type="entry name" value="Receptor L-domain"/>
    <property type="match status" value="2"/>
</dbReference>
<organism evidence="3 4">
    <name type="scientific">Caenorhabditis nigoni</name>
    <dbReference type="NCBI Taxonomy" id="1611254"/>
    <lineage>
        <taxon>Eukaryota</taxon>
        <taxon>Metazoa</taxon>
        <taxon>Ecdysozoa</taxon>
        <taxon>Nematoda</taxon>
        <taxon>Chromadorea</taxon>
        <taxon>Rhabditida</taxon>
        <taxon>Rhabditina</taxon>
        <taxon>Rhabditomorpha</taxon>
        <taxon>Rhabditoidea</taxon>
        <taxon>Rhabditidae</taxon>
        <taxon>Peloderinae</taxon>
        <taxon>Caenorhabditis</taxon>
    </lineage>
</organism>
<dbReference type="OrthoDB" id="5876269at2759"/>
<comment type="caution">
    <text evidence="3">The sequence shown here is derived from an EMBL/GenBank/DDBJ whole genome shotgun (WGS) entry which is preliminary data.</text>
</comment>
<dbReference type="SUPFAM" id="SSF52058">
    <property type="entry name" value="L domain-like"/>
    <property type="match status" value="2"/>
</dbReference>
<feature type="chain" id="PRO_5013794709" description="Receptor L-domain domain-containing protein" evidence="1">
    <location>
        <begin position="18"/>
        <end position="348"/>
    </location>
</feature>
<evidence type="ECO:0000313" key="4">
    <source>
        <dbReference type="Proteomes" id="UP000230233"/>
    </source>
</evidence>
<dbReference type="InterPro" id="IPR036941">
    <property type="entry name" value="Rcpt_L-dom_sf"/>
</dbReference>
<dbReference type="Pfam" id="PF01030">
    <property type="entry name" value="Recep_L_domain"/>
    <property type="match status" value="2"/>
</dbReference>
<keyword evidence="4" id="KW-1185">Reference proteome</keyword>
<feature type="domain" description="Receptor L-domain" evidence="2">
    <location>
        <begin position="210"/>
        <end position="301"/>
    </location>
</feature>
<feature type="domain" description="Receptor L-domain" evidence="2">
    <location>
        <begin position="44"/>
        <end position="138"/>
    </location>
</feature>
<name>A0A2G5T9A4_9PELO</name>
<sequence length="348" mass="38903">MVFTLFLLLFLLLKTNCSTFQDCESECIFEPVKLISTNIGSFPKCAKVCSFLKIDHSSNLTHEQLTEAFKNLETLVGGLEIVNATFTDVKFLNSLTRIEANTSPVRISNNEKMIELGMVNLTTVITYNFAVSGNKEMTVLNLPKLQIVDCQLSPCKPVISMWNNNQNFCMTTEEMKVFLLNNRIEQFYVNSKVCEPAGDNMKTCKMPEVGCEELVGNLEIGPNFDTKTVNSLKIIYGSLLVRNSTLDDLSCLGNLTHIAQFGGNGTKANSPLLDYKLLVPVVKIQKDMKSIKMANLKRIVTSVWNAVNIRDENDWELENGNETCAANQYALFQKTPQNAPRSFDGLSC</sequence>
<evidence type="ECO:0000259" key="2">
    <source>
        <dbReference type="Pfam" id="PF01030"/>
    </source>
</evidence>
<evidence type="ECO:0000256" key="1">
    <source>
        <dbReference type="SAM" id="SignalP"/>
    </source>
</evidence>
<dbReference type="Proteomes" id="UP000230233">
    <property type="component" value="Chromosome V"/>
</dbReference>
<dbReference type="InterPro" id="IPR053079">
    <property type="entry name" value="SPS2_domain"/>
</dbReference>
<accession>A0A2G5T9A4</accession>
<gene>
    <name evidence="3" type="primary">Cnig_chr_V.g17482</name>
    <name evidence="3" type="ORF">B9Z55_017482</name>
</gene>
<keyword evidence="1" id="KW-0732">Signal</keyword>
<proteinExistence type="predicted"/>
<dbReference type="PANTHER" id="PTHR21662">
    <property type="entry name" value="RECEPTOR PROTEIN-TYROSINE KINASE"/>
    <property type="match status" value="1"/>
</dbReference>
<dbReference type="InterPro" id="IPR000494">
    <property type="entry name" value="Rcpt_L-dom"/>
</dbReference>
<dbReference type="AlphaFoldDB" id="A0A2G5T9A4"/>
<dbReference type="PANTHER" id="PTHR21662:SF59">
    <property type="entry name" value="RECEPTOR PROTEIN-TYROSINE KINASE"/>
    <property type="match status" value="1"/>
</dbReference>
<dbReference type="EMBL" id="PDUG01000005">
    <property type="protein sequence ID" value="PIC23975.1"/>
    <property type="molecule type" value="Genomic_DNA"/>
</dbReference>
<feature type="signal peptide" evidence="1">
    <location>
        <begin position="1"/>
        <end position="17"/>
    </location>
</feature>
<protein>
    <recommendedName>
        <fullName evidence="2">Receptor L-domain domain-containing protein</fullName>
    </recommendedName>
</protein>
<reference evidence="4" key="1">
    <citation type="submission" date="2017-10" db="EMBL/GenBank/DDBJ databases">
        <title>Rapid genome shrinkage in a self-fertile nematode reveals novel sperm competition proteins.</title>
        <authorList>
            <person name="Yin D."/>
            <person name="Schwarz E.M."/>
            <person name="Thomas C.G."/>
            <person name="Felde R.L."/>
            <person name="Korf I.F."/>
            <person name="Cutter A.D."/>
            <person name="Schartner C.M."/>
            <person name="Ralston E.J."/>
            <person name="Meyer B.J."/>
            <person name="Haag E.S."/>
        </authorList>
    </citation>
    <scope>NUCLEOTIDE SEQUENCE [LARGE SCALE GENOMIC DNA]</scope>
    <source>
        <strain evidence="4">JU1422</strain>
    </source>
</reference>